<name>A0A8K0P3Z7_LADFU</name>
<dbReference type="Proteomes" id="UP000792457">
    <property type="component" value="Unassembled WGS sequence"/>
</dbReference>
<reference evidence="2" key="1">
    <citation type="submission" date="2013-04" db="EMBL/GenBank/DDBJ databases">
        <authorList>
            <person name="Qu J."/>
            <person name="Murali S.C."/>
            <person name="Bandaranaike D."/>
            <person name="Bellair M."/>
            <person name="Blankenburg K."/>
            <person name="Chao H."/>
            <person name="Dinh H."/>
            <person name="Doddapaneni H."/>
            <person name="Downs B."/>
            <person name="Dugan-Rocha S."/>
            <person name="Elkadiri S."/>
            <person name="Gnanaolivu R.D."/>
            <person name="Hernandez B."/>
            <person name="Javaid M."/>
            <person name="Jayaseelan J.C."/>
            <person name="Lee S."/>
            <person name="Li M."/>
            <person name="Ming W."/>
            <person name="Munidasa M."/>
            <person name="Muniz J."/>
            <person name="Nguyen L."/>
            <person name="Ongeri F."/>
            <person name="Osuji N."/>
            <person name="Pu L.-L."/>
            <person name="Puazo M."/>
            <person name="Qu C."/>
            <person name="Quiroz J."/>
            <person name="Raj R."/>
            <person name="Weissenberger G."/>
            <person name="Xin Y."/>
            <person name="Zou X."/>
            <person name="Han Y."/>
            <person name="Richards S."/>
            <person name="Worley K."/>
            <person name="Muzny D."/>
            <person name="Gibbs R."/>
        </authorList>
    </citation>
    <scope>NUCLEOTIDE SEQUENCE</scope>
    <source>
        <strain evidence="2">Sampled in the wild</strain>
    </source>
</reference>
<reference evidence="2" key="2">
    <citation type="submission" date="2017-10" db="EMBL/GenBank/DDBJ databases">
        <title>Ladona fulva Genome sequencing and assembly.</title>
        <authorList>
            <person name="Murali S."/>
            <person name="Richards S."/>
            <person name="Bandaranaike D."/>
            <person name="Bellair M."/>
            <person name="Blankenburg K."/>
            <person name="Chao H."/>
            <person name="Dinh H."/>
            <person name="Doddapaneni H."/>
            <person name="Dugan-Rocha S."/>
            <person name="Elkadiri S."/>
            <person name="Gnanaolivu R."/>
            <person name="Hernandez B."/>
            <person name="Skinner E."/>
            <person name="Javaid M."/>
            <person name="Lee S."/>
            <person name="Li M."/>
            <person name="Ming W."/>
            <person name="Munidasa M."/>
            <person name="Muniz J."/>
            <person name="Nguyen L."/>
            <person name="Hughes D."/>
            <person name="Osuji N."/>
            <person name="Pu L.-L."/>
            <person name="Puazo M."/>
            <person name="Qu C."/>
            <person name="Quiroz J."/>
            <person name="Raj R."/>
            <person name="Weissenberger G."/>
            <person name="Xin Y."/>
            <person name="Zou X."/>
            <person name="Han Y."/>
            <person name="Worley K."/>
            <person name="Muzny D."/>
            <person name="Gibbs R."/>
        </authorList>
    </citation>
    <scope>NUCLEOTIDE SEQUENCE</scope>
    <source>
        <strain evidence="2">Sampled in the wild</strain>
    </source>
</reference>
<dbReference type="AlphaFoldDB" id="A0A8K0P3Z7"/>
<sequence>MHRKKSLGHRVVCDLMEPLFGSGRGVTTDNYFTFVPTAEFLLKKKIIMTGTLRVKKPDIPVMMETAKGRELLSSKFIFLDNIAVVSYVPKINKTV</sequence>
<gene>
    <name evidence="2" type="ORF">J437_LFUL010944</name>
</gene>
<dbReference type="Pfam" id="PF13843">
    <property type="entry name" value="DDE_Tnp_1_7"/>
    <property type="match status" value="1"/>
</dbReference>
<evidence type="ECO:0000259" key="1">
    <source>
        <dbReference type="Pfam" id="PF13843"/>
    </source>
</evidence>
<dbReference type="OrthoDB" id="10057959at2759"/>
<accession>A0A8K0P3Z7</accession>
<dbReference type="InterPro" id="IPR029526">
    <property type="entry name" value="PGBD"/>
</dbReference>
<proteinExistence type="predicted"/>
<feature type="domain" description="PiggyBac transposable element-derived protein" evidence="1">
    <location>
        <begin position="3"/>
        <end position="70"/>
    </location>
</feature>
<comment type="caution">
    <text evidence="2">The sequence shown here is derived from an EMBL/GenBank/DDBJ whole genome shotgun (WGS) entry which is preliminary data.</text>
</comment>
<keyword evidence="3" id="KW-1185">Reference proteome</keyword>
<protein>
    <recommendedName>
        <fullName evidence="1">PiggyBac transposable element-derived protein domain-containing protein</fullName>
    </recommendedName>
</protein>
<evidence type="ECO:0000313" key="2">
    <source>
        <dbReference type="EMBL" id="KAG8232836.1"/>
    </source>
</evidence>
<dbReference type="EMBL" id="KZ308660">
    <property type="protein sequence ID" value="KAG8232836.1"/>
    <property type="molecule type" value="Genomic_DNA"/>
</dbReference>
<evidence type="ECO:0000313" key="3">
    <source>
        <dbReference type="Proteomes" id="UP000792457"/>
    </source>
</evidence>
<organism evidence="2 3">
    <name type="scientific">Ladona fulva</name>
    <name type="common">Scarce chaser dragonfly</name>
    <name type="synonym">Libellula fulva</name>
    <dbReference type="NCBI Taxonomy" id="123851"/>
    <lineage>
        <taxon>Eukaryota</taxon>
        <taxon>Metazoa</taxon>
        <taxon>Ecdysozoa</taxon>
        <taxon>Arthropoda</taxon>
        <taxon>Hexapoda</taxon>
        <taxon>Insecta</taxon>
        <taxon>Pterygota</taxon>
        <taxon>Palaeoptera</taxon>
        <taxon>Odonata</taxon>
        <taxon>Epiprocta</taxon>
        <taxon>Anisoptera</taxon>
        <taxon>Libelluloidea</taxon>
        <taxon>Libellulidae</taxon>
        <taxon>Ladona</taxon>
    </lineage>
</organism>